<gene>
    <name evidence="2 3" type="primary">mca</name>
    <name evidence="3" type="ORF">EBN03_00805</name>
</gene>
<feature type="binding site" evidence="2">
    <location>
        <position position="15"/>
    </location>
    <ligand>
        <name>Zn(2+)</name>
        <dbReference type="ChEBI" id="CHEBI:29105"/>
    </ligand>
</feature>
<comment type="similarity">
    <text evidence="2">Belongs to the MshB deacetylase family. Mca subfamily.</text>
</comment>
<organism evidence="3 4">
    <name type="scientific">Nocardia stercoris</name>
    <dbReference type="NCBI Taxonomy" id="2483361"/>
    <lineage>
        <taxon>Bacteria</taxon>
        <taxon>Bacillati</taxon>
        <taxon>Actinomycetota</taxon>
        <taxon>Actinomycetes</taxon>
        <taxon>Mycobacteriales</taxon>
        <taxon>Nocardiaceae</taxon>
        <taxon>Nocardia</taxon>
    </lineage>
</organism>
<keyword evidence="4" id="KW-1185">Reference proteome</keyword>
<dbReference type="Proteomes" id="UP000279275">
    <property type="component" value="Unassembled WGS sequence"/>
</dbReference>
<comment type="cofactor">
    <cofactor evidence="2">
        <name>Zn(2+)</name>
        <dbReference type="ChEBI" id="CHEBI:29105"/>
    </cofactor>
    <text evidence="2">Binds 1 zinc ion per subunit.</text>
</comment>
<dbReference type="InterPro" id="IPR024078">
    <property type="entry name" value="LmbE-like_dom_sf"/>
</dbReference>
<dbReference type="GO" id="GO:0010126">
    <property type="term" value="P:mycothiol metabolic process"/>
    <property type="evidence" value="ECO:0007669"/>
    <property type="project" value="UniProtKB-UniRule"/>
</dbReference>
<dbReference type="AlphaFoldDB" id="A0A3M2LDU8"/>
<evidence type="ECO:0000256" key="2">
    <source>
        <dbReference type="HAMAP-Rule" id="MF_01482"/>
    </source>
</evidence>
<dbReference type="SUPFAM" id="SSF102588">
    <property type="entry name" value="LmbE-like"/>
    <property type="match status" value="1"/>
</dbReference>
<feature type="binding site" evidence="2">
    <location>
        <position position="12"/>
    </location>
    <ligand>
        <name>Zn(2+)</name>
        <dbReference type="ChEBI" id="CHEBI:29105"/>
    </ligand>
</feature>
<dbReference type="PANTHER" id="PTHR12993:SF11">
    <property type="entry name" value="N-ACETYLGLUCOSAMINYL-PHOSPHATIDYLINOSITOL DE-N-ACETYLASE"/>
    <property type="match status" value="1"/>
</dbReference>
<dbReference type="Pfam" id="PF02585">
    <property type="entry name" value="PIG-L"/>
    <property type="match status" value="1"/>
</dbReference>
<dbReference type="Gene3D" id="3.40.50.10320">
    <property type="entry name" value="LmbE-like"/>
    <property type="match status" value="1"/>
</dbReference>
<dbReference type="GO" id="GO:0008270">
    <property type="term" value="F:zinc ion binding"/>
    <property type="evidence" value="ECO:0007669"/>
    <property type="project" value="UniProtKB-UniRule"/>
</dbReference>
<accession>A0A3M2LDU8</accession>
<evidence type="ECO:0000256" key="1">
    <source>
        <dbReference type="ARBA" id="ARBA00022833"/>
    </source>
</evidence>
<feature type="binding site" evidence="2">
    <location>
        <position position="142"/>
    </location>
    <ligand>
        <name>Zn(2+)</name>
        <dbReference type="ChEBI" id="CHEBI:29105"/>
    </ligand>
</feature>
<keyword evidence="2" id="KW-0378">Hydrolase</keyword>
<dbReference type="GO" id="GO:0016811">
    <property type="term" value="F:hydrolase activity, acting on carbon-nitrogen (but not peptide) bonds, in linear amides"/>
    <property type="evidence" value="ECO:0007669"/>
    <property type="project" value="TreeGrafter"/>
</dbReference>
<reference evidence="3 4" key="1">
    <citation type="submission" date="2018-10" db="EMBL/GenBank/DDBJ databases">
        <title>Isolation from cow dung.</title>
        <authorList>
            <person name="Ling L."/>
        </authorList>
    </citation>
    <scope>NUCLEOTIDE SEQUENCE [LARGE SCALE GENOMIC DNA]</scope>
    <source>
        <strain evidence="3 4">NEAU-LL90</strain>
    </source>
</reference>
<dbReference type="GO" id="GO:0010127">
    <property type="term" value="P:mycothiol-dependent detoxification"/>
    <property type="evidence" value="ECO:0007669"/>
    <property type="project" value="UniProtKB-UniRule"/>
</dbReference>
<keyword evidence="1 2" id="KW-0862">Zinc</keyword>
<comment type="subunit">
    <text evidence="2">Monomer.</text>
</comment>
<dbReference type="HAMAP" id="MF_01482">
    <property type="entry name" value="Mca"/>
    <property type="match status" value="1"/>
</dbReference>
<sequence length="298" mass="33283">MTGLRLMAVHAHPDDESSKGAATAAKYVAEGNEVLVVTLTGGERGSILNPAMDVPGILDRIEEVRREEMAAAAKALGVQQRWLGFVDSGLPEGDPLPPLPEGCFALVPLEESTEALVRVVREFRPHVMTTYDEMGGYPHPDHIRCHEVSVAAFEAAGDPERFPDAGEPWTPSKLYYNHGFSAARLELFADEYARMGEPFPMQDWLDRIRTYAKERGDIMGRVTTQVECGKYFPQRDDALRAHATQIDPNGIFFAIPLEMQQRLWPTEEFELARTRVRTAIPETDLFAGIDDTDEDPDR</sequence>
<comment type="catalytic activity">
    <reaction evidence="2">
        <text>mycothiol S-conjugate + H2O = an N-acetyl-L-cysteine-S-conjugate + 1D-myo-inositol 2-amino-2-deoxy-alpha-D-glucopyranoside</text>
        <dbReference type="Rhea" id="RHEA:36543"/>
        <dbReference type="ChEBI" id="CHEBI:15377"/>
        <dbReference type="ChEBI" id="CHEBI:58718"/>
        <dbReference type="ChEBI" id="CHEBI:58886"/>
        <dbReference type="ChEBI" id="CHEBI:59633"/>
        <dbReference type="EC" id="3.5.1.115"/>
    </reaction>
</comment>
<dbReference type="EMBL" id="RFFH01000001">
    <property type="protein sequence ID" value="RMI34940.1"/>
    <property type="molecule type" value="Genomic_DNA"/>
</dbReference>
<dbReference type="PANTHER" id="PTHR12993">
    <property type="entry name" value="N-ACETYLGLUCOSAMINYL-PHOSPHATIDYLINOSITOL DE-N-ACETYLASE-RELATED"/>
    <property type="match status" value="1"/>
</dbReference>
<keyword evidence="2" id="KW-0479">Metal-binding</keyword>
<name>A0A3M2LDU8_9NOCA</name>
<dbReference type="NCBIfam" id="TIGR03446">
    <property type="entry name" value="mycothiol_Mca"/>
    <property type="match status" value="1"/>
</dbReference>
<comment type="caution">
    <text evidence="3">The sequence shown here is derived from an EMBL/GenBank/DDBJ whole genome shotgun (WGS) entry which is preliminary data.</text>
</comment>
<evidence type="ECO:0000313" key="3">
    <source>
        <dbReference type="EMBL" id="RMI34940.1"/>
    </source>
</evidence>
<proteinExistence type="inferred from homology"/>
<evidence type="ECO:0000313" key="4">
    <source>
        <dbReference type="Proteomes" id="UP000279275"/>
    </source>
</evidence>
<dbReference type="InterPro" id="IPR017811">
    <property type="entry name" value="Mca"/>
</dbReference>
<protein>
    <recommendedName>
        <fullName evidence="2">Mycothiol S-conjugate amidase</fullName>
        <ecNumber evidence="2">3.5.1.115</ecNumber>
    </recommendedName>
</protein>
<dbReference type="OrthoDB" id="158614at2"/>
<dbReference type="EC" id="3.5.1.115" evidence="2"/>
<dbReference type="RefSeq" id="WP_122185911.1">
    <property type="nucleotide sequence ID" value="NZ_RFFH01000001.1"/>
</dbReference>
<dbReference type="InterPro" id="IPR003737">
    <property type="entry name" value="GlcNAc_PI_deacetylase-related"/>
</dbReference>
<comment type="function">
    <text evidence="2">A mycothiol (MSH, N-acetylcysteinyl-glucosaminyl-inositol) S-conjugate amidase, it recycles conjugated MSH to the N-acetyl cysteine conjugate (AcCys S-conjugate, a mercapturic acid) and the MSH precursor. Involved in MSH-dependent detoxification of a number of alkylating agents and antibiotics.</text>
</comment>